<evidence type="ECO:0000256" key="6">
    <source>
        <dbReference type="ARBA" id="ARBA00023136"/>
    </source>
</evidence>
<name>A0A7C2ZHJ9_9AQUI</name>
<dbReference type="Gene3D" id="1.10.3720.10">
    <property type="entry name" value="MetI-like"/>
    <property type="match status" value="1"/>
</dbReference>
<feature type="transmembrane region" description="Helical" evidence="7">
    <location>
        <begin position="135"/>
        <end position="157"/>
    </location>
</feature>
<evidence type="ECO:0000313" key="9">
    <source>
        <dbReference type="EMBL" id="HEW46366.1"/>
    </source>
</evidence>
<feature type="transmembrane region" description="Helical" evidence="7">
    <location>
        <begin position="292"/>
        <end position="313"/>
    </location>
</feature>
<gene>
    <name evidence="9" type="ORF">ENO47_06860</name>
</gene>
<dbReference type="Pfam" id="PF19300">
    <property type="entry name" value="BPD_transp_1_N"/>
    <property type="match status" value="1"/>
</dbReference>
<accession>A0A7C2ZHJ9</accession>
<evidence type="ECO:0000256" key="5">
    <source>
        <dbReference type="ARBA" id="ARBA00022989"/>
    </source>
</evidence>
<keyword evidence="5 7" id="KW-1133">Transmembrane helix</keyword>
<keyword evidence="2 7" id="KW-0813">Transport</keyword>
<evidence type="ECO:0000256" key="1">
    <source>
        <dbReference type="ARBA" id="ARBA00004651"/>
    </source>
</evidence>
<dbReference type="EMBL" id="DSFP01000061">
    <property type="protein sequence ID" value="HEW46366.1"/>
    <property type="molecule type" value="Genomic_DNA"/>
</dbReference>
<keyword evidence="4 7" id="KW-0812">Transmembrane</keyword>
<feature type="transmembrane region" description="Helical" evidence="7">
    <location>
        <begin position="100"/>
        <end position="123"/>
    </location>
</feature>
<sequence>MLWFLAYRIFQAFLTLIGVTFLSFLIIKLAPGDYLDQLKLNPQISPETIEALKRQYGLDQNFLVQYIKWLSSALAFDLGYSFQYHAPVSQLIGERIGNTLLLTLTSTILSWFIAVPLGLWAGLKEGKLPDKIIRLYSYAFMSFPSFFLAFIVLLLVSKTGHVPVGGVHSPNFHELSLWGKIVDLLAHMLVPVLTLTLVSSAGLIRLMRSAVIEIKNSPMVIMLKAKGVSQWVMIKHILKNAMNPFTTLIGYEIAGLLSGAALIEIIVGWPGLGTLMLDAVLSQDLFLVMGGLYIGTIMLLVGNLIADILLAIIDPRVREREIIR</sequence>
<keyword evidence="6 7" id="KW-0472">Membrane</keyword>
<keyword evidence="3" id="KW-1003">Cell membrane</keyword>
<evidence type="ECO:0000256" key="7">
    <source>
        <dbReference type="RuleBase" id="RU363032"/>
    </source>
</evidence>
<evidence type="ECO:0000256" key="3">
    <source>
        <dbReference type="ARBA" id="ARBA00022475"/>
    </source>
</evidence>
<dbReference type="AlphaFoldDB" id="A0A7C2ZHJ9"/>
<comment type="subcellular location">
    <subcellularLocation>
        <location evidence="1 7">Cell membrane</location>
        <topology evidence="1 7">Multi-pass membrane protein</topology>
    </subcellularLocation>
</comment>
<dbReference type="GO" id="GO:0055085">
    <property type="term" value="P:transmembrane transport"/>
    <property type="evidence" value="ECO:0007669"/>
    <property type="project" value="InterPro"/>
</dbReference>
<dbReference type="InterPro" id="IPR000515">
    <property type="entry name" value="MetI-like"/>
</dbReference>
<dbReference type="InterPro" id="IPR045621">
    <property type="entry name" value="BPD_transp_1_N"/>
</dbReference>
<evidence type="ECO:0000256" key="4">
    <source>
        <dbReference type="ARBA" id="ARBA00022692"/>
    </source>
</evidence>
<evidence type="ECO:0000259" key="8">
    <source>
        <dbReference type="PROSITE" id="PS50928"/>
    </source>
</evidence>
<dbReference type="PANTHER" id="PTHR30465">
    <property type="entry name" value="INNER MEMBRANE ABC TRANSPORTER"/>
    <property type="match status" value="1"/>
</dbReference>
<dbReference type="PANTHER" id="PTHR30465:SF0">
    <property type="entry name" value="OLIGOPEPTIDE TRANSPORT SYSTEM PERMEASE PROTEIN APPB"/>
    <property type="match status" value="1"/>
</dbReference>
<protein>
    <submittedName>
        <fullName evidence="9">ABC transporter permease</fullName>
    </submittedName>
</protein>
<comment type="similarity">
    <text evidence="7">Belongs to the binding-protein-dependent transport system permease family.</text>
</comment>
<dbReference type="Pfam" id="PF00528">
    <property type="entry name" value="BPD_transp_1"/>
    <property type="match status" value="1"/>
</dbReference>
<proteinExistence type="inferred from homology"/>
<reference evidence="9" key="1">
    <citation type="journal article" date="2020" name="mSystems">
        <title>Genome- and Community-Level Interaction Insights into Carbon Utilization and Element Cycling Functions of Hydrothermarchaeota in Hydrothermal Sediment.</title>
        <authorList>
            <person name="Zhou Z."/>
            <person name="Liu Y."/>
            <person name="Xu W."/>
            <person name="Pan J."/>
            <person name="Luo Z.H."/>
            <person name="Li M."/>
        </authorList>
    </citation>
    <scope>NUCLEOTIDE SEQUENCE [LARGE SCALE GENOMIC DNA]</scope>
    <source>
        <strain evidence="9">SpSt-132</strain>
    </source>
</reference>
<comment type="caution">
    <text evidence="9">The sequence shown here is derived from an EMBL/GenBank/DDBJ whole genome shotgun (WGS) entry which is preliminary data.</text>
</comment>
<feature type="transmembrane region" description="Helical" evidence="7">
    <location>
        <begin position="177"/>
        <end position="198"/>
    </location>
</feature>
<dbReference type="InterPro" id="IPR035906">
    <property type="entry name" value="MetI-like_sf"/>
</dbReference>
<organism evidence="9">
    <name type="scientific">Hydrogenobacter sp</name>
    <dbReference type="NCBI Taxonomy" id="2152829"/>
    <lineage>
        <taxon>Bacteria</taxon>
        <taxon>Pseudomonadati</taxon>
        <taxon>Aquificota</taxon>
        <taxon>Aquificia</taxon>
        <taxon>Aquificales</taxon>
        <taxon>Aquificaceae</taxon>
        <taxon>Hydrogenobacter</taxon>
    </lineage>
</organism>
<feature type="domain" description="ABC transmembrane type-1" evidence="8">
    <location>
        <begin position="96"/>
        <end position="310"/>
    </location>
</feature>
<feature type="transmembrane region" description="Helical" evidence="7">
    <location>
        <begin position="248"/>
        <end position="272"/>
    </location>
</feature>
<dbReference type="GO" id="GO:0005886">
    <property type="term" value="C:plasma membrane"/>
    <property type="evidence" value="ECO:0007669"/>
    <property type="project" value="UniProtKB-SubCell"/>
</dbReference>
<evidence type="ECO:0000256" key="2">
    <source>
        <dbReference type="ARBA" id="ARBA00022448"/>
    </source>
</evidence>
<dbReference type="SUPFAM" id="SSF161098">
    <property type="entry name" value="MetI-like"/>
    <property type="match status" value="1"/>
</dbReference>
<dbReference type="PROSITE" id="PS50928">
    <property type="entry name" value="ABC_TM1"/>
    <property type="match status" value="1"/>
</dbReference>
<feature type="transmembrane region" description="Helical" evidence="7">
    <location>
        <begin position="12"/>
        <end position="30"/>
    </location>
</feature>
<dbReference type="CDD" id="cd06261">
    <property type="entry name" value="TM_PBP2"/>
    <property type="match status" value="1"/>
</dbReference>